<protein>
    <submittedName>
        <fullName evidence="2">DinB family protein</fullName>
    </submittedName>
</protein>
<proteinExistence type="predicted"/>
<dbReference type="Pfam" id="PF12867">
    <property type="entry name" value="DinB_2"/>
    <property type="match status" value="1"/>
</dbReference>
<name>A0A556MKC8_9SPHI</name>
<dbReference type="SUPFAM" id="SSF109854">
    <property type="entry name" value="DinB/YfiT-like putative metalloenzymes"/>
    <property type="match status" value="1"/>
</dbReference>
<gene>
    <name evidence="2" type="ORF">FO440_11430</name>
</gene>
<dbReference type="RefSeq" id="WP_144248402.1">
    <property type="nucleotide sequence ID" value="NZ_VLPK01000002.1"/>
</dbReference>
<sequence>MDRPDTSACAPFYGRYIALVDDEPVLDTLEKLKDSTYELFLSLTDEQANYAYAEGKWTIKEVAGHLTDAERTFAYRILAFSRGQEELPGFDESTYVDLATFKSRTLPDLAAEFKAVREANLYMLRALTEQQLAATGIANGSPIAVNTIVYIMAGHELHHLKILKKRYLV</sequence>
<evidence type="ECO:0000313" key="2">
    <source>
        <dbReference type="EMBL" id="TSJ40364.1"/>
    </source>
</evidence>
<accession>A0A556MKC8</accession>
<feature type="domain" description="DinB-like" evidence="1">
    <location>
        <begin position="29"/>
        <end position="162"/>
    </location>
</feature>
<dbReference type="Proteomes" id="UP000318733">
    <property type="component" value="Unassembled WGS sequence"/>
</dbReference>
<keyword evidence="3" id="KW-1185">Reference proteome</keyword>
<dbReference type="InterPro" id="IPR024775">
    <property type="entry name" value="DinB-like"/>
</dbReference>
<reference evidence="2 3" key="1">
    <citation type="submission" date="2019-07" db="EMBL/GenBank/DDBJ databases">
        <authorList>
            <person name="Huq M.A."/>
        </authorList>
    </citation>
    <scope>NUCLEOTIDE SEQUENCE [LARGE SCALE GENOMIC DNA]</scope>
    <source>
        <strain evidence="2 3">MAH-19</strain>
    </source>
</reference>
<dbReference type="AlphaFoldDB" id="A0A556MKC8"/>
<dbReference type="Gene3D" id="1.20.120.450">
    <property type="entry name" value="dinb family like domain"/>
    <property type="match status" value="1"/>
</dbReference>
<dbReference type="EMBL" id="VLPK01000002">
    <property type="protein sequence ID" value="TSJ40364.1"/>
    <property type="molecule type" value="Genomic_DNA"/>
</dbReference>
<dbReference type="InterPro" id="IPR034660">
    <property type="entry name" value="DinB/YfiT-like"/>
</dbReference>
<dbReference type="OrthoDB" id="9793216at2"/>
<organism evidence="2 3">
    <name type="scientific">Mucilaginibacter corticis</name>
    <dbReference type="NCBI Taxonomy" id="2597670"/>
    <lineage>
        <taxon>Bacteria</taxon>
        <taxon>Pseudomonadati</taxon>
        <taxon>Bacteroidota</taxon>
        <taxon>Sphingobacteriia</taxon>
        <taxon>Sphingobacteriales</taxon>
        <taxon>Sphingobacteriaceae</taxon>
        <taxon>Mucilaginibacter</taxon>
    </lineage>
</organism>
<comment type="caution">
    <text evidence="2">The sequence shown here is derived from an EMBL/GenBank/DDBJ whole genome shotgun (WGS) entry which is preliminary data.</text>
</comment>
<evidence type="ECO:0000259" key="1">
    <source>
        <dbReference type="Pfam" id="PF12867"/>
    </source>
</evidence>
<evidence type="ECO:0000313" key="3">
    <source>
        <dbReference type="Proteomes" id="UP000318733"/>
    </source>
</evidence>